<evidence type="ECO:0000256" key="3">
    <source>
        <dbReference type="ARBA" id="ARBA00022679"/>
    </source>
</evidence>
<evidence type="ECO:0000313" key="7">
    <source>
        <dbReference type="Proteomes" id="UP000069443"/>
    </source>
</evidence>
<dbReference type="NCBIfam" id="NF002315">
    <property type="entry name" value="PRK01237.1"/>
    <property type="match status" value="1"/>
</dbReference>
<dbReference type="NCBIfam" id="TIGR03132">
    <property type="entry name" value="malonate_mdcB"/>
    <property type="match status" value="1"/>
</dbReference>
<dbReference type="HAMAP" id="MF_01883">
    <property type="entry name" value="MdcB"/>
    <property type="match status" value="1"/>
</dbReference>
<comment type="caution">
    <text evidence="6">The sequence shown here is derived from an EMBL/GenBank/DDBJ whole genome shotgun (WGS) entry which is preliminary data.</text>
</comment>
<organism evidence="6 7">
    <name type="scientific">Mycolicibacterium canariasense</name>
    <name type="common">Mycobacterium canariasense</name>
    <dbReference type="NCBI Taxonomy" id="228230"/>
    <lineage>
        <taxon>Bacteria</taxon>
        <taxon>Bacillati</taxon>
        <taxon>Actinomycetota</taxon>
        <taxon>Actinomycetes</taxon>
        <taxon>Mycobacteriales</taxon>
        <taxon>Mycobacteriaceae</taxon>
        <taxon>Mycolicibacterium</taxon>
    </lineage>
</organism>
<reference evidence="7" key="1">
    <citation type="journal article" date="2016" name="Genome Announc.">
        <title>Draft Genome Sequences of Five Rapidly Growing Mycobacterium Species, M. thermoresistibile, M. fortuitum subsp. acetamidolyticum, M. canariasense, M. brisbanense, and M. novocastrense.</title>
        <authorList>
            <person name="Katahira K."/>
            <person name="Ogura Y."/>
            <person name="Gotoh Y."/>
            <person name="Hayashi T."/>
        </authorList>
    </citation>
    <scope>NUCLEOTIDE SEQUENCE [LARGE SCALE GENOMIC DNA]</scope>
    <source>
        <strain evidence="7">JCM15298</strain>
    </source>
</reference>
<accession>A0A100WB63</accession>
<dbReference type="STRING" id="228230.RMCC_1937"/>
<evidence type="ECO:0000256" key="5">
    <source>
        <dbReference type="ARBA" id="ARBA00022840"/>
    </source>
</evidence>
<evidence type="ECO:0000256" key="4">
    <source>
        <dbReference type="ARBA" id="ARBA00022741"/>
    </source>
</evidence>
<dbReference type="PANTHER" id="PTHR30201:SF2">
    <property type="entry name" value="2-(5''-TRIPHOSPHORIBOSYL)-3'-DEPHOSPHOCOENZYME-A SYNTHASE"/>
    <property type="match status" value="1"/>
</dbReference>
<dbReference type="Pfam" id="PF01874">
    <property type="entry name" value="CitG"/>
    <property type="match status" value="1"/>
</dbReference>
<reference evidence="7" key="2">
    <citation type="submission" date="2016-02" db="EMBL/GenBank/DDBJ databases">
        <title>Draft genome sequence of five rapidly growing Mycobacterium species.</title>
        <authorList>
            <person name="Katahira K."/>
            <person name="Gotou Y."/>
            <person name="Iida K."/>
            <person name="Ogura Y."/>
            <person name="Hayashi T."/>
        </authorList>
    </citation>
    <scope>NUCLEOTIDE SEQUENCE [LARGE SCALE GENOMIC DNA]</scope>
    <source>
        <strain evidence="7">JCM15298</strain>
    </source>
</reference>
<keyword evidence="7" id="KW-1185">Reference proteome</keyword>
<comment type="catalytic activity">
    <reaction evidence="1">
        <text>3'-dephospho-CoA + ATP = 2'-(5''-triphospho-alpha-D-ribosyl)-3'-dephospho-CoA + adenine</text>
        <dbReference type="Rhea" id="RHEA:15117"/>
        <dbReference type="ChEBI" id="CHEBI:16708"/>
        <dbReference type="ChEBI" id="CHEBI:30616"/>
        <dbReference type="ChEBI" id="CHEBI:57328"/>
        <dbReference type="ChEBI" id="CHEBI:61378"/>
        <dbReference type="EC" id="2.4.2.52"/>
    </reaction>
</comment>
<keyword evidence="3" id="KW-0808">Transferase</keyword>
<dbReference type="InterPro" id="IPR017555">
    <property type="entry name" value="TriPribosyl-deP-CoA_syn"/>
</dbReference>
<proteinExistence type="inferred from homology"/>
<dbReference type="GO" id="GO:0051191">
    <property type="term" value="P:prosthetic group biosynthetic process"/>
    <property type="evidence" value="ECO:0007669"/>
    <property type="project" value="TreeGrafter"/>
</dbReference>
<dbReference type="EC" id="2.4.2.52" evidence="2"/>
<dbReference type="GO" id="GO:0005524">
    <property type="term" value="F:ATP binding"/>
    <property type="evidence" value="ECO:0007669"/>
    <property type="project" value="UniProtKB-KW"/>
</dbReference>
<dbReference type="InterPro" id="IPR002736">
    <property type="entry name" value="CitG"/>
</dbReference>
<dbReference type="PANTHER" id="PTHR30201">
    <property type="entry name" value="TRIPHOSPHORIBOSYL-DEPHOSPHO-COA SYNTHASE"/>
    <property type="match status" value="1"/>
</dbReference>
<evidence type="ECO:0000256" key="1">
    <source>
        <dbReference type="ARBA" id="ARBA00001210"/>
    </source>
</evidence>
<dbReference type="GO" id="GO:0046917">
    <property type="term" value="F:triphosphoribosyl-dephospho-CoA synthase activity"/>
    <property type="evidence" value="ECO:0007669"/>
    <property type="project" value="UniProtKB-EC"/>
</dbReference>
<keyword evidence="4" id="KW-0547">Nucleotide-binding</keyword>
<dbReference type="Gene3D" id="1.10.4200.10">
    <property type="entry name" value="Triphosphoribosyl-dephospho-CoA protein"/>
    <property type="match status" value="2"/>
</dbReference>
<name>A0A100WB63_MYCCR</name>
<keyword evidence="5" id="KW-0067">ATP-binding</keyword>
<protein>
    <recommendedName>
        <fullName evidence="2">triphosphoribosyl-dephospho-CoA synthase</fullName>
        <ecNumber evidence="2">2.4.2.52</ecNumber>
    </recommendedName>
</protein>
<dbReference type="EMBL" id="BCSY01000036">
    <property type="protein sequence ID" value="GAS94971.1"/>
    <property type="molecule type" value="Genomic_DNA"/>
</dbReference>
<dbReference type="Proteomes" id="UP000069443">
    <property type="component" value="Unassembled WGS sequence"/>
</dbReference>
<gene>
    <name evidence="6" type="primary">mdcB</name>
    <name evidence="6" type="ORF">RMCC_1937</name>
</gene>
<sequence>MAKLASDALVGEAELTPKPGLVDRRGSGAHTDMDLDMLHAAIESLHLPFVECATAAMELGMGADLRATLGEIGRAGEARMLEATGGVNTHRGALWALGLLCAGAALAGDAVTNAARLARTADPAVTPAQSPSHGELARRRYRVGGAVGQAQNGFPAVHRYALPMLSATRAEGGTEDTARVDALLALIAHVDDTCVLHRDGWAGLRAIQSAASATLTAGGYRTPAGRIRFTELDDLCLRRRISPGGSADLLAVTLFLDELADRKSAECTP</sequence>
<evidence type="ECO:0000313" key="6">
    <source>
        <dbReference type="EMBL" id="GAS94971.1"/>
    </source>
</evidence>
<evidence type="ECO:0000256" key="2">
    <source>
        <dbReference type="ARBA" id="ARBA00012074"/>
    </source>
</evidence>
<dbReference type="AlphaFoldDB" id="A0A100WB63"/>